<dbReference type="GO" id="GO:0019898">
    <property type="term" value="C:extrinsic component of membrane"/>
    <property type="evidence" value="ECO:0007669"/>
    <property type="project" value="InterPro"/>
</dbReference>
<comment type="caution">
    <text evidence="13">The sequence shown here is derived from an EMBL/GenBank/DDBJ whole genome shotgun (WGS) entry which is preliminary data.</text>
</comment>
<dbReference type="GO" id="GO:0005886">
    <property type="term" value="C:plasma membrane"/>
    <property type="evidence" value="ECO:0007669"/>
    <property type="project" value="UniProtKB-SubCell"/>
</dbReference>
<dbReference type="OrthoDB" id="9775513at2"/>
<dbReference type="Proteomes" id="UP000175691">
    <property type="component" value="Unassembled WGS sequence"/>
</dbReference>
<accession>A0A1E7Z6P5</accession>
<comment type="subcellular location">
    <subcellularLocation>
        <location evidence="1 9">Cell inner membrane</location>
        <topology evidence="1 9">Single-pass membrane protein</topology>
    </subcellularLocation>
</comment>
<dbReference type="GO" id="GO:1990961">
    <property type="term" value="P:xenobiotic detoxification by transmembrane export across the plasma membrane"/>
    <property type="evidence" value="ECO:0007669"/>
    <property type="project" value="InterPro"/>
</dbReference>
<evidence type="ECO:0000256" key="2">
    <source>
        <dbReference type="ARBA" id="ARBA00009477"/>
    </source>
</evidence>
<evidence type="ECO:0000256" key="8">
    <source>
        <dbReference type="ARBA" id="ARBA00023136"/>
    </source>
</evidence>
<evidence type="ECO:0000256" key="1">
    <source>
        <dbReference type="ARBA" id="ARBA00004377"/>
    </source>
</evidence>
<keyword evidence="8 9" id="KW-0472">Membrane</keyword>
<dbReference type="Pfam" id="PF25994">
    <property type="entry name" value="HH_AprE"/>
    <property type="match status" value="1"/>
</dbReference>
<sequence>MIFSWMRERLTPPPDNDWVLEAEWARIQQRPLRARVLLYGVVMTILVLVVWACLAPVDEVARGDGKVVPSSQLQVLQSYDGGIVQDILVKEGQFVKAGSVILRVDPTRYISSLQENSSRMNAVSAKVERLSAQTRDEPLAFTDDLRLAAPDIVTNETALYYSSIRELEETEARFESRIAQREQDVESFRSELKQFQDTLTLAERELSVTRPLLESGAVSEIDILRLERQIIENQGAIQRTRAAIFRSEATIDEEQNNLKEARLKVQNRWSEELNEAVATLQTLQESQTGLQDVVKQSEIRAPVSGTVQRLLVNTVGGVITPGSAVAELIPSDDVLLVEAKIPPKDIAFLKLGQPAILKFSAYDYAIYGGMNASVEHISADTVTDDQDRTFYLVRLSTAARDAGELDILPGMMVQVDIITGKRTVMQYLLNPLIRASTSALRER</sequence>
<dbReference type="PANTHER" id="PTHR30386:SF26">
    <property type="entry name" value="TRANSPORT PROTEIN COMB"/>
    <property type="match status" value="1"/>
</dbReference>
<dbReference type="STRING" id="1656094.BFC18_20860"/>
<dbReference type="InterPro" id="IPR058781">
    <property type="entry name" value="HH_AprE-like"/>
</dbReference>
<reference evidence="13 14" key="1">
    <citation type="submission" date="2016-08" db="EMBL/GenBank/DDBJ databases">
        <authorList>
            <person name="Seilhamer J.J."/>
        </authorList>
    </citation>
    <scope>NUCLEOTIDE SEQUENCE [LARGE SCALE GENOMIC DNA]</scope>
    <source>
        <strain evidence="13 14">KCTC 42603</strain>
    </source>
</reference>
<evidence type="ECO:0000256" key="5">
    <source>
        <dbReference type="ARBA" id="ARBA00022519"/>
    </source>
</evidence>
<evidence type="ECO:0000256" key="4">
    <source>
        <dbReference type="ARBA" id="ARBA00022475"/>
    </source>
</evidence>
<keyword evidence="6 9" id="KW-0812">Transmembrane</keyword>
<evidence type="ECO:0000256" key="9">
    <source>
        <dbReference type="RuleBase" id="RU365093"/>
    </source>
</evidence>
<evidence type="ECO:0000256" key="10">
    <source>
        <dbReference type="SAM" id="Coils"/>
    </source>
</evidence>
<comment type="similarity">
    <text evidence="2 9">Belongs to the membrane fusion protein (MFP) (TC 8.A.1) family.</text>
</comment>
<evidence type="ECO:0000313" key="14">
    <source>
        <dbReference type="Proteomes" id="UP000175691"/>
    </source>
</evidence>
<keyword evidence="7 9" id="KW-1133">Transmembrane helix</keyword>
<feature type="coiled-coil region" evidence="10">
    <location>
        <begin position="164"/>
        <end position="205"/>
    </location>
</feature>
<dbReference type="GO" id="GO:0009306">
    <property type="term" value="P:protein secretion"/>
    <property type="evidence" value="ECO:0007669"/>
    <property type="project" value="InterPro"/>
</dbReference>
<dbReference type="PANTHER" id="PTHR30386">
    <property type="entry name" value="MEMBRANE FUSION SUBUNIT OF EMRAB-TOLC MULTIDRUG EFFLUX PUMP"/>
    <property type="match status" value="1"/>
</dbReference>
<dbReference type="PROSITE" id="PS00543">
    <property type="entry name" value="HLYD_FAMILY"/>
    <property type="match status" value="1"/>
</dbReference>
<dbReference type="Gene3D" id="2.40.50.100">
    <property type="match status" value="1"/>
</dbReference>
<keyword evidence="10" id="KW-0175">Coiled coil</keyword>
<organism evidence="13 14">
    <name type="scientific">Alteromonas confluentis</name>
    <dbReference type="NCBI Taxonomy" id="1656094"/>
    <lineage>
        <taxon>Bacteria</taxon>
        <taxon>Pseudomonadati</taxon>
        <taxon>Pseudomonadota</taxon>
        <taxon>Gammaproteobacteria</taxon>
        <taxon>Alteromonadales</taxon>
        <taxon>Alteromonadaceae</taxon>
        <taxon>Alteromonas/Salinimonas group</taxon>
        <taxon>Alteromonas</taxon>
    </lineage>
</organism>
<dbReference type="PRINTS" id="PR01490">
    <property type="entry name" value="RTXTOXIND"/>
</dbReference>
<dbReference type="GO" id="GO:1990195">
    <property type="term" value="C:macrolide transmembrane transporter complex"/>
    <property type="evidence" value="ECO:0007669"/>
    <property type="project" value="InterPro"/>
</dbReference>
<protein>
    <recommendedName>
        <fullName evidence="9">Membrane fusion protein (MFP) family protein</fullName>
    </recommendedName>
</protein>
<evidence type="ECO:0000256" key="6">
    <source>
        <dbReference type="ARBA" id="ARBA00022692"/>
    </source>
</evidence>
<keyword evidence="3 9" id="KW-0813">Transport</keyword>
<name>A0A1E7Z6P5_9ALTE</name>
<dbReference type="InterPro" id="IPR050739">
    <property type="entry name" value="MFP"/>
</dbReference>
<dbReference type="RefSeq" id="WP_070127405.1">
    <property type="nucleotide sequence ID" value="NZ_MDHN01000041.1"/>
</dbReference>
<evidence type="ECO:0000256" key="3">
    <source>
        <dbReference type="ARBA" id="ARBA00022448"/>
    </source>
</evidence>
<keyword evidence="5 9" id="KW-0997">Cell inner membrane</keyword>
<dbReference type="Gene3D" id="2.40.30.170">
    <property type="match status" value="1"/>
</dbReference>
<dbReference type="InterPro" id="IPR010129">
    <property type="entry name" value="T1SS_HlyD"/>
</dbReference>
<keyword evidence="4 9" id="KW-1003">Cell membrane</keyword>
<evidence type="ECO:0000259" key="12">
    <source>
        <dbReference type="Pfam" id="PF26002"/>
    </source>
</evidence>
<dbReference type="EMBL" id="MDHN01000041">
    <property type="protein sequence ID" value="OFC69180.1"/>
    <property type="molecule type" value="Genomic_DNA"/>
</dbReference>
<dbReference type="NCBIfam" id="TIGR01843">
    <property type="entry name" value="type_I_hlyD"/>
    <property type="match status" value="1"/>
</dbReference>
<evidence type="ECO:0000313" key="13">
    <source>
        <dbReference type="EMBL" id="OFC69180.1"/>
    </source>
</evidence>
<feature type="coiled-coil region" evidence="10">
    <location>
        <begin position="244"/>
        <end position="286"/>
    </location>
</feature>
<dbReference type="Gene3D" id="6.10.140.1990">
    <property type="match status" value="1"/>
</dbReference>
<feature type="transmembrane region" description="Helical" evidence="9">
    <location>
        <begin position="36"/>
        <end position="57"/>
    </location>
</feature>
<dbReference type="InterPro" id="IPR006144">
    <property type="entry name" value="Secretion_HlyD_CS"/>
</dbReference>
<feature type="domain" description="AprE-like beta-barrel" evidence="12">
    <location>
        <begin position="335"/>
        <end position="420"/>
    </location>
</feature>
<dbReference type="InterPro" id="IPR058982">
    <property type="entry name" value="Beta-barrel_AprE"/>
</dbReference>
<evidence type="ECO:0000256" key="7">
    <source>
        <dbReference type="ARBA" id="ARBA00022989"/>
    </source>
</evidence>
<proteinExistence type="inferred from homology"/>
<dbReference type="Pfam" id="PF26002">
    <property type="entry name" value="Beta-barrel_AprE"/>
    <property type="match status" value="1"/>
</dbReference>
<dbReference type="SUPFAM" id="SSF111369">
    <property type="entry name" value="HlyD-like secretion proteins"/>
    <property type="match status" value="1"/>
</dbReference>
<keyword evidence="14" id="KW-1185">Reference proteome</keyword>
<evidence type="ECO:0000259" key="11">
    <source>
        <dbReference type="Pfam" id="PF25994"/>
    </source>
</evidence>
<dbReference type="AlphaFoldDB" id="A0A1E7Z6P5"/>
<dbReference type="InterPro" id="IPR030190">
    <property type="entry name" value="MacA_alpha-hairpin_sf"/>
</dbReference>
<gene>
    <name evidence="13" type="ORF">BFC18_20860</name>
</gene>
<feature type="domain" description="AprE-like long alpha-helical hairpin" evidence="11">
    <location>
        <begin position="112"/>
        <end position="293"/>
    </location>
</feature>